<dbReference type="Proteomes" id="UP000239434">
    <property type="component" value="Unassembled WGS sequence"/>
</dbReference>
<gene>
    <name evidence="1" type="ORF">C5748_16245</name>
</gene>
<comment type="caution">
    <text evidence="1">The sequence shown here is derived from an EMBL/GenBank/DDBJ whole genome shotgun (WGS) entry which is preliminary data.</text>
</comment>
<dbReference type="AlphaFoldDB" id="A0A2S9IP84"/>
<dbReference type="EMBL" id="PVBR01000012">
    <property type="protein sequence ID" value="PRD42344.1"/>
    <property type="molecule type" value="Genomic_DNA"/>
</dbReference>
<evidence type="ECO:0000313" key="1">
    <source>
        <dbReference type="EMBL" id="PRD42344.1"/>
    </source>
</evidence>
<accession>A0A2S9IP84</accession>
<sequence length="97" mass="10994">MPIRNTDTKLVHERTQHALFAKALEQLAIAFVGKDRRRVPLLKDVFVRAIARAEMRPDTTGAQTSAVDFDFLKERSIPEATTALMKVFEKIERGVGR</sequence>
<protein>
    <submittedName>
        <fullName evidence="1">Uncharacterized protein</fullName>
    </submittedName>
</protein>
<evidence type="ECO:0000313" key="2">
    <source>
        <dbReference type="Proteomes" id="UP000239434"/>
    </source>
</evidence>
<name>A0A2S9IP84_9HYPH</name>
<reference evidence="1 2" key="1">
    <citation type="submission" date="2018-02" db="EMBL/GenBank/DDBJ databases">
        <title>The draft genome of Phyllobacterium sp. 1N-3.</title>
        <authorList>
            <person name="Liu L."/>
            <person name="Li L."/>
            <person name="Zhang X."/>
            <person name="Wang T."/>
            <person name="Liang L."/>
        </authorList>
    </citation>
    <scope>NUCLEOTIDE SEQUENCE [LARGE SCALE GENOMIC DNA]</scope>
    <source>
        <strain evidence="1 2">1N-3</strain>
    </source>
</reference>
<keyword evidence="2" id="KW-1185">Reference proteome</keyword>
<proteinExistence type="predicted"/>
<organism evidence="1 2">
    <name type="scientific">Phyllobacterium phragmitis</name>
    <dbReference type="NCBI Taxonomy" id="2670329"/>
    <lineage>
        <taxon>Bacteria</taxon>
        <taxon>Pseudomonadati</taxon>
        <taxon>Pseudomonadota</taxon>
        <taxon>Alphaproteobacteria</taxon>
        <taxon>Hyphomicrobiales</taxon>
        <taxon>Phyllobacteriaceae</taxon>
        <taxon>Phyllobacterium</taxon>
    </lineage>
</organism>